<dbReference type="PANTHER" id="PTHR34139:SF1">
    <property type="entry name" value="RNASE MJ1380-RELATED"/>
    <property type="match status" value="1"/>
</dbReference>
<dbReference type="GO" id="GO:0004540">
    <property type="term" value="F:RNA nuclease activity"/>
    <property type="evidence" value="ECO:0007669"/>
    <property type="project" value="InterPro"/>
</dbReference>
<accession>A0A9X6VCR5</accession>
<evidence type="ECO:0008006" key="9">
    <source>
        <dbReference type="Google" id="ProtNLM"/>
    </source>
</evidence>
<evidence type="ECO:0000313" key="7">
    <source>
        <dbReference type="EMBL" id="PFB08159.1"/>
    </source>
</evidence>
<keyword evidence="5" id="KW-0378">Hydrolase</keyword>
<keyword evidence="2" id="KW-1277">Toxin-antitoxin system</keyword>
<dbReference type="EMBL" id="NTUS01000026">
    <property type="protein sequence ID" value="PFB08159.1"/>
    <property type="molecule type" value="Genomic_DNA"/>
</dbReference>
<evidence type="ECO:0000256" key="3">
    <source>
        <dbReference type="ARBA" id="ARBA00022722"/>
    </source>
</evidence>
<dbReference type="PANTHER" id="PTHR34139">
    <property type="entry name" value="UPF0331 PROTEIN MJ0127"/>
    <property type="match status" value="1"/>
</dbReference>
<evidence type="ECO:0000256" key="1">
    <source>
        <dbReference type="ARBA" id="ARBA00022553"/>
    </source>
</evidence>
<evidence type="ECO:0000256" key="2">
    <source>
        <dbReference type="ARBA" id="ARBA00022649"/>
    </source>
</evidence>
<keyword evidence="1" id="KW-0597">Phosphoprotein</keyword>
<dbReference type="InterPro" id="IPR037038">
    <property type="entry name" value="HepT-like_sf"/>
</dbReference>
<evidence type="ECO:0000256" key="4">
    <source>
        <dbReference type="ARBA" id="ARBA00022741"/>
    </source>
</evidence>
<name>A0A9X6VCR5_BACTU</name>
<dbReference type="GO" id="GO:0110001">
    <property type="term" value="C:toxin-antitoxin complex"/>
    <property type="evidence" value="ECO:0007669"/>
    <property type="project" value="InterPro"/>
</dbReference>
<protein>
    <recommendedName>
        <fullName evidence="9">DUF86 domain-containing protein</fullName>
    </recommendedName>
</protein>
<dbReference type="Gene3D" id="1.20.120.580">
    <property type="entry name" value="bsu32300-like"/>
    <property type="match status" value="1"/>
</dbReference>
<dbReference type="Proteomes" id="UP000220397">
    <property type="component" value="Unassembled WGS sequence"/>
</dbReference>
<dbReference type="GO" id="GO:0016787">
    <property type="term" value="F:hydrolase activity"/>
    <property type="evidence" value="ECO:0007669"/>
    <property type="project" value="UniProtKB-KW"/>
</dbReference>
<comment type="similarity">
    <text evidence="6">Belongs to the HepT RNase toxin family.</text>
</comment>
<evidence type="ECO:0000256" key="6">
    <source>
        <dbReference type="ARBA" id="ARBA00024207"/>
    </source>
</evidence>
<keyword evidence="3" id="KW-0540">Nuclease</keyword>
<dbReference type="GO" id="GO:0000166">
    <property type="term" value="F:nucleotide binding"/>
    <property type="evidence" value="ECO:0007669"/>
    <property type="project" value="UniProtKB-KW"/>
</dbReference>
<keyword evidence="4" id="KW-0547">Nucleotide-binding</keyword>
<reference evidence="7 8" key="1">
    <citation type="submission" date="2017-09" db="EMBL/GenBank/DDBJ databases">
        <title>Large-scale bioinformatics analysis of Bacillus genomes uncovers conserved roles of natural products in bacterial physiology.</title>
        <authorList>
            <consortium name="Agbiome Team Llc"/>
            <person name="Bleich R.M."/>
            <person name="Kirk G.J."/>
            <person name="Santa Maria K.C."/>
            <person name="Allen S.E."/>
            <person name="Farag S."/>
            <person name="Shank E.A."/>
            <person name="Bowers A."/>
        </authorList>
    </citation>
    <scope>NUCLEOTIDE SEQUENCE [LARGE SCALE GENOMIC DNA]</scope>
    <source>
        <strain evidence="7 8">AFS015413</strain>
    </source>
</reference>
<dbReference type="InterPro" id="IPR008201">
    <property type="entry name" value="HepT-like"/>
</dbReference>
<dbReference type="Pfam" id="PF01934">
    <property type="entry name" value="HepT-like"/>
    <property type="match status" value="1"/>
</dbReference>
<sequence>MLKDFKIIFRTIMEEITDTQEFTKDMTFEEFKKDRKTQKAVIRGLEIIGEAMNQIPKDFQKKYYKVDWSKWIKFRNLLIHVYHAVDLELVWNAIQEELPTLYSRMLWLVENPFIPKPSDYKK</sequence>
<dbReference type="AlphaFoldDB" id="A0A9X6VCR5"/>
<comment type="caution">
    <text evidence="7">The sequence shown here is derived from an EMBL/GenBank/DDBJ whole genome shotgun (WGS) entry which is preliminary data.</text>
</comment>
<evidence type="ECO:0000313" key="8">
    <source>
        <dbReference type="Proteomes" id="UP000220397"/>
    </source>
</evidence>
<proteinExistence type="inferred from homology"/>
<dbReference type="SUPFAM" id="SSF81593">
    <property type="entry name" value="Nucleotidyltransferase substrate binding subunit/domain"/>
    <property type="match status" value="1"/>
</dbReference>
<dbReference type="InterPro" id="IPR051813">
    <property type="entry name" value="HepT_RNase_toxin"/>
</dbReference>
<evidence type="ECO:0000256" key="5">
    <source>
        <dbReference type="ARBA" id="ARBA00022801"/>
    </source>
</evidence>
<dbReference type="RefSeq" id="WP_098368969.1">
    <property type="nucleotide sequence ID" value="NZ_JARSYC010000030.1"/>
</dbReference>
<organism evidence="7 8">
    <name type="scientific">Bacillus thuringiensis</name>
    <dbReference type="NCBI Taxonomy" id="1428"/>
    <lineage>
        <taxon>Bacteria</taxon>
        <taxon>Bacillati</taxon>
        <taxon>Bacillota</taxon>
        <taxon>Bacilli</taxon>
        <taxon>Bacillales</taxon>
        <taxon>Bacillaceae</taxon>
        <taxon>Bacillus</taxon>
        <taxon>Bacillus cereus group</taxon>
    </lineage>
</organism>
<gene>
    <name evidence="7" type="ORF">CN398_10620</name>
</gene>